<sequence>MPRSPKEHGPSVADIIAAETNADRGPPPLRRHWTPFEMDTVLALLCKGVHRRRGGLLTFATHLNEALAIGYRGQDRDIELEDVEAMLRVVLREKKAAIALIERQPTNHITRTQKRAFARSIPFDGSLREWVSGGRKEREEKAERRNKERGKGKGKEMKRAGAAATERKLDKREAITAPMTTNP</sequence>
<reference evidence="2" key="1">
    <citation type="submission" date="2022-07" db="EMBL/GenBank/DDBJ databases">
        <title>Fungi with potential for degradation of polypropylene.</title>
        <authorList>
            <person name="Gostincar C."/>
        </authorList>
    </citation>
    <scope>NUCLEOTIDE SEQUENCE</scope>
    <source>
        <strain evidence="2">EXF-13308</strain>
    </source>
</reference>
<protein>
    <submittedName>
        <fullName evidence="2">Uncharacterized protein</fullName>
    </submittedName>
</protein>
<organism evidence="2 3">
    <name type="scientific">Pleurostoma richardsiae</name>
    <dbReference type="NCBI Taxonomy" id="41990"/>
    <lineage>
        <taxon>Eukaryota</taxon>
        <taxon>Fungi</taxon>
        <taxon>Dikarya</taxon>
        <taxon>Ascomycota</taxon>
        <taxon>Pezizomycotina</taxon>
        <taxon>Sordariomycetes</taxon>
        <taxon>Sordariomycetidae</taxon>
        <taxon>Calosphaeriales</taxon>
        <taxon>Pleurostomataceae</taxon>
        <taxon>Pleurostoma</taxon>
    </lineage>
</organism>
<proteinExistence type="predicted"/>
<name>A0AA38RXY7_9PEZI</name>
<accession>A0AA38RXY7</accession>
<feature type="region of interest" description="Disordered" evidence="1">
    <location>
        <begin position="132"/>
        <end position="183"/>
    </location>
</feature>
<dbReference type="AlphaFoldDB" id="A0AA38RXY7"/>
<evidence type="ECO:0000313" key="3">
    <source>
        <dbReference type="Proteomes" id="UP001174694"/>
    </source>
</evidence>
<dbReference type="EMBL" id="JANBVO010000004">
    <property type="protein sequence ID" value="KAJ9155122.1"/>
    <property type="molecule type" value="Genomic_DNA"/>
</dbReference>
<feature type="compositionally biased region" description="Basic and acidic residues" evidence="1">
    <location>
        <begin position="134"/>
        <end position="174"/>
    </location>
</feature>
<comment type="caution">
    <text evidence="2">The sequence shown here is derived from an EMBL/GenBank/DDBJ whole genome shotgun (WGS) entry which is preliminary data.</text>
</comment>
<keyword evidence="3" id="KW-1185">Reference proteome</keyword>
<evidence type="ECO:0000256" key="1">
    <source>
        <dbReference type="SAM" id="MobiDB-lite"/>
    </source>
</evidence>
<dbReference type="Proteomes" id="UP001174694">
    <property type="component" value="Unassembled WGS sequence"/>
</dbReference>
<evidence type="ECO:0000313" key="2">
    <source>
        <dbReference type="EMBL" id="KAJ9155122.1"/>
    </source>
</evidence>
<gene>
    <name evidence="2" type="ORF">NKR23_g2306</name>
</gene>